<dbReference type="Proteomes" id="UP001524547">
    <property type="component" value="Unassembled WGS sequence"/>
</dbReference>
<keyword evidence="2" id="KW-1185">Reference proteome</keyword>
<protein>
    <recommendedName>
        <fullName evidence="3">SDR family NAD(P)-dependent oxidoreductase</fullName>
    </recommendedName>
</protein>
<evidence type="ECO:0000313" key="2">
    <source>
        <dbReference type="Proteomes" id="UP001524547"/>
    </source>
</evidence>
<reference evidence="1 2" key="1">
    <citation type="submission" date="2022-06" db="EMBL/GenBank/DDBJ databases">
        <title>Rhizosaccharibacter gen. nov. sp. nov. KSS12, endophytic bacteria isolated from sugarcane.</title>
        <authorList>
            <person name="Pitiwittayakul N."/>
        </authorList>
    </citation>
    <scope>NUCLEOTIDE SEQUENCE [LARGE SCALE GENOMIC DNA]</scope>
    <source>
        <strain evidence="1 2">KSS12</strain>
    </source>
</reference>
<name>A0ABT1VUK4_9PROT</name>
<proteinExistence type="predicted"/>
<evidence type="ECO:0008006" key="3">
    <source>
        <dbReference type="Google" id="ProtNLM"/>
    </source>
</evidence>
<organism evidence="1 2">
    <name type="scientific">Rhizosaccharibacter radicis</name>
    <dbReference type="NCBI Taxonomy" id="2782605"/>
    <lineage>
        <taxon>Bacteria</taxon>
        <taxon>Pseudomonadati</taxon>
        <taxon>Pseudomonadota</taxon>
        <taxon>Alphaproteobacteria</taxon>
        <taxon>Acetobacterales</taxon>
        <taxon>Acetobacteraceae</taxon>
        <taxon>Rhizosaccharibacter</taxon>
    </lineage>
</organism>
<dbReference type="Gene3D" id="3.40.50.720">
    <property type="entry name" value="NAD(P)-binding Rossmann-like Domain"/>
    <property type="match status" value="1"/>
</dbReference>
<accession>A0ABT1VUK4</accession>
<dbReference type="RefSeq" id="WP_422918752.1">
    <property type="nucleotide sequence ID" value="NZ_JAMZEJ010000002.1"/>
</dbReference>
<dbReference type="SUPFAM" id="SSF51735">
    <property type="entry name" value="NAD(P)-binding Rossmann-fold domains"/>
    <property type="match status" value="1"/>
</dbReference>
<dbReference type="InterPro" id="IPR036291">
    <property type="entry name" value="NAD(P)-bd_dom_sf"/>
</dbReference>
<evidence type="ECO:0000313" key="1">
    <source>
        <dbReference type="EMBL" id="MCQ8240023.1"/>
    </source>
</evidence>
<sequence length="65" mass="6743">MAARSEDTPVRSLVTIVTGASSGFGQMIARDLAQAGHIVHASIRDVASVARAVVDVVSAPRARSR</sequence>
<gene>
    <name evidence="1" type="ORF">NFI88_04110</name>
</gene>
<dbReference type="EMBL" id="JAMZEJ010000002">
    <property type="protein sequence ID" value="MCQ8240023.1"/>
    <property type="molecule type" value="Genomic_DNA"/>
</dbReference>
<comment type="caution">
    <text evidence="1">The sequence shown here is derived from an EMBL/GenBank/DDBJ whole genome shotgun (WGS) entry which is preliminary data.</text>
</comment>